<accession>A0A933VSS2</accession>
<keyword evidence="5 12" id="KW-0106">Calcium</keyword>
<evidence type="ECO:0000256" key="8">
    <source>
        <dbReference type="ARBA" id="ARBA00023004"/>
    </source>
</evidence>
<feature type="binding site" evidence="12">
    <location>
        <position position="357"/>
    </location>
    <ligand>
        <name>Ca(2+)</name>
        <dbReference type="ChEBI" id="CHEBI:29108"/>
    </ligand>
</feature>
<name>A0A933VSS2_RHOPL</name>
<feature type="binding site" evidence="12">
    <location>
        <position position="234"/>
    </location>
    <ligand>
        <name>Ca(2+)</name>
        <dbReference type="ChEBI" id="CHEBI:29108"/>
    </ligand>
</feature>
<keyword evidence="3 12" id="KW-0479">Metal-binding</keyword>
<evidence type="ECO:0000256" key="13">
    <source>
        <dbReference type="PIRSR" id="PIRSR617512-4"/>
    </source>
</evidence>
<dbReference type="Gene3D" id="2.140.10.10">
    <property type="entry name" value="Quinoprotein alcohol dehydrogenase-like superfamily"/>
    <property type="match status" value="1"/>
</dbReference>
<dbReference type="Pfam" id="PF13442">
    <property type="entry name" value="Cytochrome_CBB3"/>
    <property type="match status" value="1"/>
</dbReference>
<feature type="binding site" evidence="11">
    <location>
        <position position="216"/>
    </location>
    <ligand>
        <name>pyrroloquinoline quinone</name>
        <dbReference type="ChEBI" id="CHEBI:58442"/>
    </ligand>
</feature>
<evidence type="ECO:0000256" key="4">
    <source>
        <dbReference type="ARBA" id="ARBA00022729"/>
    </source>
</evidence>
<feature type="binding site" evidence="11">
    <location>
        <position position="384"/>
    </location>
    <ligand>
        <name>pyrroloquinoline quinone</name>
        <dbReference type="ChEBI" id="CHEBI:58442"/>
    </ligand>
</feature>
<dbReference type="PROSITE" id="PS00364">
    <property type="entry name" value="BACTERIAL_PQQ_2"/>
    <property type="match status" value="1"/>
</dbReference>
<feature type="binding site" evidence="11">
    <location>
        <position position="119"/>
    </location>
    <ligand>
        <name>pyrroloquinoline quinone</name>
        <dbReference type="ChEBI" id="CHEBI:58442"/>
    </ligand>
</feature>
<keyword evidence="9 13" id="KW-1015">Disulfide bond</keyword>
<feature type="binding site" description="axial binding residue" evidence="12">
    <location>
        <position position="657"/>
    </location>
    <ligand>
        <name>heme c</name>
        <dbReference type="ChEBI" id="CHEBI:61717"/>
    </ligand>
    <ligandPart>
        <name>Fe</name>
        <dbReference type="ChEBI" id="CHEBI:18248"/>
    </ligandPart>
</feature>
<feature type="binding site" description="covalent" evidence="11">
    <location>
        <position position="656"/>
    </location>
    <ligand>
        <name>heme c</name>
        <dbReference type="ChEBI" id="CHEBI:61717"/>
    </ligand>
</feature>
<keyword evidence="4" id="KW-0732">Signal</keyword>
<proteinExistence type="inferred from homology"/>
<dbReference type="CDD" id="cd10279">
    <property type="entry name" value="PQQ_ADH_II"/>
    <property type="match status" value="1"/>
</dbReference>
<dbReference type="EMBL" id="JACRJB010000002">
    <property type="protein sequence ID" value="MBI5127894.1"/>
    <property type="molecule type" value="Genomic_DNA"/>
</dbReference>
<feature type="binding site" evidence="11">
    <location>
        <begin position="443"/>
        <end position="444"/>
    </location>
    <ligand>
        <name>pyrroloquinoline quinone</name>
        <dbReference type="ChEBI" id="CHEBI:58442"/>
    </ligand>
</feature>
<evidence type="ECO:0000256" key="7">
    <source>
        <dbReference type="ARBA" id="ARBA00023002"/>
    </source>
</evidence>
<evidence type="ECO:0000256" key="6">
    <source>
        <dbReference type="ARBA" id="ARBA00022891"/>
    </source>
</evidence>
<dbReference type="InterPro" id="IPR018391">
    <property type="entry name" value="PQQ_b-propeller_rpt"/>
</dbReference>
<dbReference type="GO" id="GO:0016614">
    <property type="term" value="F:oxidoreductase activity, acting on CH-OH group of donors"/>
    <property type="evidence" value="ECO:0007669"/>
    <property type="project" value="InterPro"/>
</dbReference>
<evidence type="ECO:0000256" key="9">
    <source>
        <dbReference type="ARBA" id="ARBA00023157"/>
    </source>
</evidence>
<dbReference type="InterPro" id="IPR002372">
    <property type="entry name" value="PQQ_rpt_dom"/>
</dbReference>
<evidence type="ECO:0000256" key="2">
    <source>
        <dbReference type="ARBA" id="ARBA00022617"/>
    </source>
</evidence>
<comment type="similarity">
    <text evidence="1">Belongs to the bacterial PQQ dehydrogenase family.</text>
</comment>
<feature type="binding site" description="covalent" evidence="11">
    <location>
        <position position="653"/>
    </location>
    <ligand>
        <name>heme c</name>
        <dbReference type="ChEBI" id="CHEBI:61717"/>
    </ligand>
</feature>
<keyword evidence="6 11" id="KW-0634">PQQ</keyword>
<comment type="cofactor">
    <cofactor evidence="12">
        <name>Ca(2+)</name>
        <dbReference type="ChEBI" id="CHEBI:29108"/>
    </cofactor>
    <text evidence="12">Binds 1 Ca(2+) ion per subunit.</text>
</comment>
<keyword evidence="8 12" id="KW-0408">Iron</keyword>
<dbReference type="Pfam" id="PF01011">
    <property type="entry name" value="PQQ"/>
    <property type="match status" value="2"/>
</dbReference>
<feature type="disulfide bond" evidence="13">
    <location>
        <begin position="165"/>
        <end position="166"/>
    </location>
</feature>
<dbReference type="InterPro" id="IPR001479">
    <property type="entry name" value="Quinoprotein_DH_CS"/>
</dbReference>
<comment type="cofactor">
    <cofactor evidence="11">
        <name>heme c</name>
        <dbReference type="ChEBI" id="CHEBI:61717"/>
    </cofactor>
    <text evidence="11">Binds 1 heme c group per subunit.</text>
</comment>
<evidence type="ECO:0000313" key="15">
    <source>
        <dbReference type="EMBL" id="MBI5127894.1"/>
    </source>
</evidence>
<evidence type="ECO:0000256" key="10">
    <source>
        <dbReference type="PIRSR" id="PIRSR617512-1"/>
    </source>
</evidence>
<feature type="active site" description="Proton acceptor" evidence="10">
    <location>
        <position position="357"/>
    </location>
</feature>
<feature type="binding site" evidence="11">
    <location>
        <begin position="232"/>
        <end position="233"/>
    </location>
    <ligand>
        <name>pyrroloquinoline quinone</name>
        <dbReference type="ChEBI" id="CHEBI:58442"/>
    </ligand>
</feature>
<comment type="cofactor">
    <cofactor evidence="11">
        <name>pyrroloquinoline quinone</name>
        <dbReference type="ChEBI" id="CHEBI:58442"/>
    </cofactor>
    <text evidence="11">Binds 1 PQQ group per subunit.</text>
</comment>
<dbReference type="PANTHER" id="PTHR32303">
    <property type="entry name" value="QUINOPROTEIN ALCOHOL DEHYDROGENASE (CYTOCHROME C)"/>
    <property type="match status" value="1"/>
</dbReference>
<dbReference type="GO" id="GO:0009055">
    <property type="term" value="F:electron transfer activity"/>
    <property type="evidence" value="ECO:0007669"/>
    <property type="project" value="InterPro"/>
</dbReference>
<evidence type="ECO:0000313" key="16">
    <source>
        <dbReference type="Proteomes" id="UP000782519"/>
    </source>
</evidence>
<dbReference type="GO" id="GO:0020037">
    <property type="term" value="F:heme binding"/>
    <property type="evidence" value="ECO:0007669"/>
    <property type="project" value="InterPro"/>
</dbReference>
<dbReference type="EC" id="1.1.2.-" evidence="15"/>
<keyword evidence="2 11" id="KW-0349">Heme</keyword>
<dbReference type="InterPro" id="IPR009056">
    <property type="entry name" value="Cyt_c-like_dom"/>
</dbReference>
<protein>
    <submittedName>
        <fullName evidence="15">PQQ-dependent dehydrogenase, methanol/ethanol family</fullName>
        <ecNumber evidence="15">1.1.2.-</ecNumber>
    </submittedName>
</protein>
<reference evidence="15" key="1">
    <citation type="submission" date="2020-07" db="EMBL/GenBank/DDBJ databases">
        <title>Huge and variable diversity of episymbiotic CPR bacteria and DPANN archaea in groundwater ecosystems.</title>
        <authorList>
            <person name="He C.Y."/>
            <person name="Keren R."/>
            <person name="Whittaker M."/>
            <person name="Farag I.F."/>
            <person name="Doudna J."/>
            <person name="Cate J.H.D."/>
            <person name="Banfield J.F."/>
        </authorList>
    </citation>
    <scope>NUCLEOTIDE SEQUENCE</scope>
    <source>
        <strain evidence="15">NC_groundwater_1818_Pr3_B-0.1um_66_35</strain>
    </source>
</reference>
<evidence type="ECO:0000256" key="5">
    <source>
        <dbReference type="ARBA" id="ARBA00022837"/>
    </source>
</evidence>
<dbReference type="Proteomes" id="UP000782519">
    <property type="component" value="Unassembled WGS sequence"/>
</dbReference>
<dbReference type="NCBIfam" id="TIGR03075">
    <property type="entry name" value="PQQ_enz_alc_DH"/>
    <property type="match status" value="1"/>
</dbReference>
<evidence type="ECO:0000256" key="12">
    <source>
        <dbReference type="PIRSR" id="PIRSR617512-3"/>
    </source>
</evidence>
<feature type="binding site" description="axial binding residue" evidence="12">
    <location>
        <position position="696"/>
    </location>
    <ligand>
        <name>heme c</name>
        <dbReference type="ChEBI" id="CHEBI:61717"/>
    </ligand>
    <ligandPart>
        <name>Fe</name>
        <dbReference type="ChEBI" id="CHEBI:18248"/>
    </ligandPart>
</feature>
<dbReference type="InterPro" id="IPR036909">
    <property type="entry name" value="Cyt_c-like_dom_sf"/>
</dbReference>
<dbReference type="SUPFAM" id="SSF50998">
    <property type="entry name" value="Quinoprotein alcohol dehydrogenase-like"/>
    <property type="match status" value="1"/>
</dbReference>
<feature type="binding site" evidence="12">
    <location>
        <position position="312"/>
    </location>
    <ligand>
        <name>Ca(2+)</name>
        <dbReference type="ChEBI" id="CHEBI:29108"/>
    </ligand>
</feature>
<feature type="domain" description="Cytochrome c" evidence="14">
    <location>
        <begin position="640"/>
        <end position="719"/>
    </location>
</feature>
<evidence type="ECO:0000256" key="1">
    <source>
        <dbReference type="ARBA" id="ARBA00008156"/>
    </source>
</evidence>
<dbReference type="InterPro" id="IPR017512">
    <property type="entry name" value="PQQ_MeOH/EtOH_DH"/>
</dbReference>
<sequence length="726" mass="78388">MKQPAESVWFAHRRVRDTQPRSFNRHLTIGAAAIAAAVLIQGHALAQGAKGTADHIRAATGAIDSAAIVANAKTTNDWPSYGLDYAETRFSKLDKINTDNVKQLGLQWSYSLGSERGVEATPVVVDGIMYVTASWSVVHAVDTRTGKKLWTFDPGVDRSKGYRGCCDVVNRGVALYKGKVFVGAYDGRLVALDAATGQKVWEKDTLIDKEHSYTITGAPRVFNGKVVIGNGGAEYGARGYVTAYDAETGNQAWRWFTVPGDPSKPFEDASMEAAAKTWDPAGKWWVNGGGGTSWDTITFDPDLNMVYIGTGNGSPWNRNLRSPAGGDNLYLASIVALNADTGKYIWHYQETPGDNWDYTSTQPMILADLTIDGQPRKVVLHAPKNGFFFVIDRTNGKFISAKNFVDVNWATGYDANGRPIENPEARSADKSFDSIPGPYGAHNWHPMSFNPQTGLVYLPAQGVPVNLTGEKALTQNKMEPFKFGSTTGWNVGFALNAVPPKNLPFGRLLAWDPVQQKEVWRAEYVSPWNGGTLTTAGNLVFQGTADGRFVAYNAKTGEKLWESPLGTGAVAAPATYMVDGVQYVSIAVGWGGVFGISARATETEAPGTVYTFAVGGKAPMPAFTKYQMGNLLAGIEYDPKDVPEGTAIYVAACATCHGVPGVDRGGNVKNLGYSEPNKIAKLKDIVFKGPFRDKGMPDFTGKLTEADVVKIQAFIQGTADAIRPKK</sequence>
<gene>
    <name evidence="15" type="ORF">HZA66_00485</name>
</gene>
<comment type="caution">
    <text evidence="15">The sequence shown here is derived from an EMBL/GenBank/DDBJ whole genome shotgun (WGS) entry which is preliminary data.</text>
</comment>
<dbReference type="AlphaFoldDB" id="A0A933VSS2"/>
<feature type="binding site" evidence="11">
    <location>
        <position position="171"/>
    </location>
    <ligand>
        <name>pyrroloquinoline quinone</name>
        <dbReference type="ChEBI" id="CHEBI:58442"/>
    </ligand>
</feature>
<feature type="binding site" evidence="11">
    <location>
        <position position="593"/>
    </location>
    <ligand>
        <name>pyrroloquinoline quinone</name>
        <dbReference type="ChEBI" id="CHEBI:58442"/>
    </ligand>
</feature>
<feature type="binding site" evidence="11">
    <location>
        <position position="292"/>
    </location>
    <ligand>
        <name>pyrroloquinoline quinone</name>
        <dbReference type="ChEBI" id="CHEBI:58442"/>
    </ligand>
</feature>
<dbReference type="Gene3D" id="1.10.760.10">
    <property type="entry name" value="Cytochrome c-like domain"/>
    <property type="match status" value="1"/>
</dbReference>
<evidence type="ECO:0000256" key="3">
    <source>
        <dbReference type="ARBA" id="ARBA00022723"/>
    </source>
</evidence>
<keyword evidence="7 15" id="KW-0560">Oxidoreductase</keyword>
<dbReference type="PROSITE" id="PS51007">
    <property type="entry name" value="CYTC"/>
    <property type="match status" value="1"/>
</dbReference>
<dbReference type="GO" id="GO:0016020">
    <property type="term" value="C:membrane"/>
    <property type="evidence" value="ECO:0007669"/>
    <property type="project" value="InterPro"/>
</dbReference>
<organism evidence="15 16">
    <name type="scientific">Rhodopseudomonas palustris</name>
    <dbReference type="NCBI Taxonomy" id="1076"/>
    <lineage>
        <taxon>Bacteria</taxon>
        <taxon>Pseudomonadati</taxon>
        <taxon>Pseudomonadota</taxon>
        <taxon>Alphaproteobacteria</taxon>
        <taxon>Hyphomicrobiales</taxon>
        <taxon>Nitrobacteraceae</taxon>
        <taxon>Rhodopseudomonas</taxon>
    </lineage>
</organism>
<dbReference type="GO" id="GO:0005509">
    <property type="term" value="F:calcium ion binding"/>
    <property type="evidence" value="ECO:0007669"/>
    <property type="project" value="InterPro"/>
</dbReference>
<dbReference type="SUPFAM" id="SSF46626">
    <property type="entry name" value="Cytochrome c"/>
    <property type="match status" value="1"/>
</dbReference>
<dbReference type="GO" id="GO:0030288">
    <property type="term" value="C:outer membrane-bounded periplasmic space"/>
    <property type="evidence" value="ECO:0007669"/>
    <property type="project" value="InterPro"/>
</dbReference>
<dbReference type="InterPro" id="IPR011047">
    <property type="entry name" value="Quinoprotein_ADH-like_sf"/>
</dbReference>
<evidence type="ECO:0000256" key="11">
    <source>
        <dbReference type="PIRSR" id="PIRSR617512-2"/>
    </source>
</evidence>
<dbReference type="SMART" id="SM00564">
    <property type="entry name" value="PQQ"/>
    <property type="match status" value="5"/>
</dbReference>
<evidence type="ECO:0000259" key="14">
    <source>
        <dbReference type="PROSITE" id="PS51007"/>
    </source>
</evidence>